<dbReference type="InterPro" id="IPR036390">
    <property type="entry name" value="WH_DNA-bd_sf"/>
</dbReference>
<evidence type="ECO:0000256" key="4">
    <source>
        <dbReference type="ARBA" id="ARBA00023163"/>
    </source>
</evidence>
<evidence type="ECO:0000313" key="7">
    <source>
        <dbReference type="Proteomes" id="UP001597301"/>
    </source>
</evidence>
<keyword evidence="7" id="KW-1185">Reference proteome</keyword>
<evidence type="ECO:0000256" key="1">
    <source>
        <dbReference type="ARBA" id="ARBA00009437"/>
    </source>
</evidence>
<keyword evidence="3" id="KW-0238">DNA-binding</keyword>
<dbReference type="InterPro" id="IPR005119">
    <property type="entry name" value="LysR_subst-bd"/>
</dbReference>
<feature type="domain" description="HTH lysR-type" evidence="5">
    <location>
        <begin position="1"/>
        <end position="58"/>
    </location>
</feature>
<keyword evidence="4" id="KW-0804">Transcription</keyword>
<protein>
    <submittedName>
        <fullName evidence="6">LysR family transcriptional regulator</fullName>
    </submittedName>
</protein>
<dbReference type="RefSeq" id="WP_380773895.1">
    <property type="nucleotide sequence ID" value="NZ_JBHUEO010000027.1"/>
</dbReference>
<dbReference type="EMBL" id="JBHUEO010000027">
    <property type="protein sequence ID" value="MFD1707170.1"/>
    <property type="molecule type" value="Genomic_DNA"/>
</dbReference>
<gene>
    <name evidence="6" type="ORF">ACFSCZ_10540</name>
</gene>
<reference evidence="7" key="1">
    <citation type="journal article" date="2019" name="Int. J. Syst. Evol. Microbiol.">
        <title>The Global Catalogue of Microorganisms (GCM) 10K type strain sequencing project: providing services to taxonomists for standard genome sequencing and annotation.</title>
        <authorList>
            <consortium name="The Broad Institute Genomics Platform"/>
            <consortium name="The Broad Institute Genome Sequencing Center for Infectious Disease"/>
            <person name="Wu L."/>
            <person name="Ma J."/>
        </authorList>
    </citation>
    <scope>NUCLEOTIDE SEQUENCE [LARGE SCALE GENOMIC DNA]</scope>
    <source>
        <strain evidence="7">CGMCC 1.12295</strain>
    </source>
</reference>
<dbReference type="Proteomes" id="UP001597301">
    <property type="component" value="Unassembled WGS sequence"/>
</dbReference>
<dbReference type="Gene3D" id="1.10.10.10">
    <property type="entry name" value="Winged helix-like DNA-binding domain superfamily/Winged helix DNA-binding domain"/>
    <property type="match status" value="1"/>
</dbReference>
<dbReference type="SUPFAM" id="SSF46785">
    <property type="entry name" value="Winged helix' DNA-binding domain"/>
    <property type="match status" value="1"/>
</dbReference>
<evidence type="ECO:0000259" key="5">
    <source>
        <dbReference type="PROSITE" id="PS50931"/>
    </source>
</evidence>
<evidence type="ECO:0000256" key="3">
    <source>
        <dbReference type="ARBA" id="ARBA00023125"/>
    </source>
</evidence>
<dbReference type="PROSITE" id="PS50931">
    <property type="entry name" value="HTH_LYSR"/>
    <property type="match status" value="1"/>
</dbReference>
<dbReference type="Gene3D" id="3.40.190.290">
    <property type="match status" value="1"/>
</dbReference>
<dbReference type="PRINTS" id="PR00039">
    <property type="entry name" value="HTHLYSR"/>
</dbReference>
<dbReference type="Pfam" id="PF00126">
    <property type="entry name" value="HTH_1"/>
    <property type="match status" value="1"/>
</dbReference>
<accession>A0ABW4KLT8</accession>
<comment type="caution">
    <text evidence="6">The sequence shown here is derived from an EMBL/GenBank/DDBJ whole genome shotgun (WGS) entry which is preliminary data.</text>
</comment>
<dbReference type="InterPro" id="IPR000847">
    <property type="entry name" value="LysR_HTH_N"/>
</dbReference>
<comment type="similarity">
    <text evidence="1">Belongs to the LysR transcriptional regulatory family.</text>
</comment>
<dbReference type="SUPFAM" id="SSF53850">
    <property type="entry name" value="Periplasmic binding protein-like II"/>
    <property type="match status" value="1"/>
</dbReference>
<organism evidence="6 7">
    <name type="scientific">Siminovitchia sediminis</name>
    <dbReference type="NCBI Taxonomy" id="1274353"/>
    <lineage>
        <taxon>Bacteria</taxon>
        <taxon>Bacillati</taxon>
        <taxon>Bacillota</taxon>
        <taxon>Bacilli</taxon>
        <taxon>Bacillales</taxon>
        <taxon>Bacillaceae</taxon>
        <taxon>Siminovitchia</taxon>
    </lineage>
</organism>
<name>A0ABW4KLT8_9BACI</name>
<dbReference type="Pfam" id="PF03466">
    <property type="entry name" value="LysR_substrate"/>
    <property type="match status" value="1"/>
</dbReference>
<dbReference type="InterPro" id="IPR036388">
    <property type="entry name" value="WH-like_DNA-bd_sf"/>
</dbReference>
<dbReference type="PANTHER" id="PTHR30126">
    <property type="entry name" value="HTH-TYPE TRANSCRIPTIONAL REGULATOR"/>
    <property type="match status" value="1"/>
</dbReference>
<evidence type="ECO:0000256" key="2">
    <source>
        <dbReference type="ARBA" id="ARBA00023015"/>
    </source>
</evidence>
<proteinExistence type="inferred from homology"/>
<keyword evidence="2" id="KW-0805">Transcription regulation</keyword>
<evidence type="ECO:0000313" key="6">
    <source>
        <dbReference type="EMBL" id="MFD1707170.1"/>
    </source>
</evidence>
<sequence>MNIHALRLYTKVAEYQSVSKAAEVLRISQPAVTMQVRNLEKEFGFSLIKSKGRGIVLTPEGEFVYQQAQRLFDLEKDIESKISQVRNSGEGHLTISASHIPTNFLLPEWLSQYKALYPTRKVQVKTENTQQVIEQLLHYQADVAFVIEENEHHPDMNYQHLMNLEFCFIVPIGHRLAGQTVSFEELMEEPFILREEGSSTKDLLMALCKIHKTPSPKIGLELYGMTESIRTVASGFGVMLAPVIALESYFQQKQVARVNVEGVEIKRPVYACTRKNDKEVLPHAKAFLEIVRRKGLSNDRKAFDPTID</sequence>
<dbReference type="PANTHER" id="PTHR30126:SF40">
    <property type="entry name" value="HTH-TYPE TRANSCRIPTIONAL REGULATOR GLTR"/>
    <property type="match status" value="1"/>
</dbReference>